<dbReference type="Proteomes" id="UP000050761">
    <property type="component" value="Unassembled WGS sequence"/>
</dbReference>
<dbReference type="InterPro" id="IPR000477">
    <property type="entry name" value="RT_dom"/>
</dbReference>
<gene>
    <name evidence="2" type="ORF">HPBE_LOCUS15115</name>
</gene>
<reference evidence="4" key="2">
    <citation type="submission" date="2019-09" db="UniProtKB">
        <authorList>
            <consortium name="WormBaseParasite"/>
        </authorList>
    </citation>
    <scope>IDENTIFICATION</scope>
</reference>
<sequence>MKTFERIVDGRIRDIVQLFSNQCGFVAGGGTVDAIHSARLLLEKHREKQKPLHIAFLDVEKAFDRVSREVIWYSLRHHGVPEELIEWV</sequence>
<dbReference type="EMBL" id="UZAH01028698">
    <property type="protein sequence ID" value="VDP01813.1"/>
    <property type="molecule type" value="Genomic_DNA"/>
</dbReference>
<feature type="domain" description="Reverse transcriptase" evidence="1">
    <location>
        <begin position="2"/>
        <end position="84"/>
    </location>
</feature>
<evidence type="ECO:0000313" key="3">
    <source>
        <dbReference type="Proteomes" id="UP000050761"/>
    </source>
</evidence>
<dbReference type="AlphaFoldDB" id="A0A183G1M5"/>
<dbReference type="PANTHER" id="PTHR19446">
    <property type="entry name" value="REVERSE TRANSCRIPTASES"/>
    <property type="match status" value="1"/>
</dbReference>
<keyword evidence="3" id="KW-1185">Reference proteome</keyword>
<organism evidence="3 4">
    <name type="scientific">Heligmosomoides polygyrus</name>
    <name type="common">Parasitic roundworm</name>
    <dbReference type="NCBI Taxonomy" id="6339"/>
    <lineage>
        <taxon>Eukaryota</taxon>
        <taxon>Metazoa</taxon>
        <taxon>Ecdysozoa</taxon>
        <taxon>Nematoda</taxon>
        <taxon>Chromadorea</taxon>
        <taxon>Rhabditida</taxon>
        <taxon>Rhabditina</taxon>
        <taxon>Rhabditomorpha</taxon>
        <taxon>Strongyloidea</taxon>
        <taxon>Heligmosomidae</taxon>
        <taxon>Heligmosomoides</taxon>
    </lineage>
</organism>
<dbReference type="OrthoDB" id="5836144at2759"/>
<evidence type="ECO:0000259" key="1">
    <source>
        <dbReference type="Pfam" id="PF00078"/>
    </source>
</evidence>
<reference evidence="2 3" key="1">
    <citation type="submission" date="2018-11" db="EMBL/GenBank/DDBJ databases">
        <authorList>
            <consortium name="Pathogen Informatics"/>
        </authorList>
    </citation>
    <scope>NUCLEOTIDE SEQUENCE [LARGE SCALE GENOMIC DNA]</scope>
</reference>
<proteinExistence type="predicted"/>
<protein>
    <submittedName>
        <fullName evidence="4">Reverse transcriptase domain-containing protein</fullName>
    </submittedName>
</protein>
<accession>A0A183G1M5</accession>
<accession>A0A3P8E000</accession>
<evidence type="ECO:0000313" key="4">
    <source>
        <dbReference type="WBParaSite" id="HPBE_0001511401-mRNA-1"/>
    </source>
</evidence>
<dbReference type="WBParaSite" id="HPBE_0001511401-mRNA-1">
    <property type="protein sequence ID" value="HPBE_0001511401-mRNA-1"/>
    <property type="gene ID" value="HPBE_0001511401"/>
</dbReference>
<name>A0A183G1M5_HELPZ</name>
<evidence type="ECO:0000313" key="2">
    <source>
        <dbReference type="EMBL" id="VDP01813.1"/>
    </source>
</evidence>
<dbReference type="Pfam" id="PF00078">
    <property type="entry name" value="RVT_1"/>
    <property type="match status" value="1"/>
</dbReference>